<reference evidence="1 2" key="1">
    <citation type="journal article" date="2019" name="Nat. Ecol. Evol.">
        <title>Megaphylogeny resolves global patterns of mushroom evolution.</title>
        <authorList>
            <person name="Varga T."/>
            <person name="Krizsan K."/>
            <person name="Foldi C."/>
            <person name="Dima B."/>
            <person name="Sanchez-Garcia M."/>
            <person name="Sanchez-Ramirez S."/>
            <person name="Szollosi G.J."/>
            <person name="Szarkandi J.G."/>
            <person name="Papp V."/>
            <person name="Albert L."/>
            <person name="Andreopoulos W."/>
            <person name="Angelini C."/>
            <person name="Antonin V."/>
            <person name="Barry K.W."/>
            <person name="Bougher N.L."/>
            <person name="Buchanan P."/>
            <person name="Buyck B."/>
            <person name="Bense V."/>
            <person name="Catcheside P."/>
            <person name="Chovatia M."/>
            <person name="Cooper J."/>
            <person name="Damon W."/>
            <person name="Desjardin D."/>
            <person name="Finy P."/>
            <person name="Geml J."/>
            <person name="Haridas S."/>
            <person name="Hughes K."/>
            <person name="Justo A."/>
            <person name="Karasinski D."/>
            <person name="Kautmanova I."/>
            <person name="Kiss B."/>
            <person name="Kocsube S."/>
            <person name="Kotiranta H."/>
            <person name="LaButti K.M."/>
            <person name="Lechner B.E."/>
            <person name="Liimatainen K."/>
            <person name="Lipzen A."/>
            <person name="Lukacs Z."/>
            <person name="Mihaltcheva S."/>
            <person name="Morgado L.N."/>
            <person name="Niskanen T."/>
            <person name="Noordeloos M.E."/>
            <person name="Ohm R.A."/>
            <person name="Ortiz-Santana B."/>
            <person name="Ovrebo C."/>
            <person name="Racz N."/>
            <person name="Riley R."/>
            <person name="Savchenko A."/>
            <person name="Shiryaev A."/>
            <person name="Soop K."/>
            <person name="Spirin V."/>
            <person name="Szebenyi C."/>
            <person name="Tomsovsky M."/>
            <person name="Tulloss R.E."/>
            <person name="Uehling J."/>
            <person name="Grigoriev I.V."/>
            <person name="Vagvolgyi C."/>
            <person name="Papp T."/>
            <person name="Martin F.M."/>
            <person name="Miettinen O."/>
            <person name="Hibbett D.S."/>
            <person name="Nagy L.G."/>
        </authorList>
    </citation>
    <scope>NUCLEOTIDE SEQUENCE [LARGE SCALE GENOMIC DNA]</scope>
    <source>
        <strain evidence="1 2">FP101781</strain>
    </source>
</reference>
<dbReference type="Proteomes" id="UP000298030">
    <property type="component" value="Unassembled WGS sequence"/>
</dbReference>
<evidence type="ECO:0000313" key="1">
    <source>
        <dbReference type="EMBL" id="TEB37532.1"/>
    </source>
</evidence>
<keyword evidence="2" id="KW-1185">Reference proteome</keyword>
<accession>A0A4Y7TV87</accession>
<protein>
    <submittedName>
        <fullName evidence="1">Uncharacterized protein</fullName>
    </submittedName>
</protein>
<dbReference type="AlphaFoldDB" id="A0A4Y7TV87"/>
<proteinExistence type="predicted"/>
<comment type="caution">
    <text evidence="1">The sequence shown here is derived from an EMBL/GenBank/DDBJ whole genome shotgun (WGS) entry which is preliminary data.</text>
</comment>
<organism evidence="1 2">
    <name type="scientific">Coprinellus micaceus</name>
    <name type="common">Glistening ink-cap mushroom</name>
    <name type="synonym">Coprinus micaceus</name>
    <dbReference type="NCBI Taxonomy" id="71717"/>
    <lineage>
        <taxon>Eukaryota</taxon>
        <taxon>Fungi</taxon>
        <taxon>Dikarya</taxon>
        <taxon>Basidiomycota</taxon>
        <taxon>Agaricomycotina</taxon>
        <taxon>Agaricomycetes</taxon>
        <taxon>Agaricomycetidae</taxon>
        <taxon>Agaricales</taxon>
        <taxon>Agaricineae</taxon>
        <taxon>Psathyrellaceae</taxon>
        <taxon>Coprinellus</taxon>
    </lineage>
</organism>
<name>A0A4Y7TV87_COPMI</name>
<dbReference type="EMBL" id="QPFP01000004">
    <property type="protein sequence ID" value="TEB37532.1"/>
    <property type="molecule type" value="Genomic_DNA"/>
</dbReference>
<sequence length="89" mass="9858">MGGAARKRMLYIVAKDPVLRGAIQAFGEWTNFAVWSISSWPPQMTTMPLYRCRQGMGLGSLGVRFTRGHPRMAIFAPSLALQSVLSDSR</sequence>
<gene>
    <name evidence="1" type="ORF">FA13DRAFT_1726645</name>
</gene>
<evidence type="ECO:0000313" key="2">
    <source>
        <dbReference type="Proteomes" id="UP000298030"/>
    </source>
</evidence>